<dbReference type="Proteomes" id="UP001148737">
    <property type="component" value="Unassembled WGS sequence"/>
</dbReference>
<gene>
    <name evidence="1" type="ORF">NLG97_g10482</name>
</gene>
<evidence type="ECO:0000313" key="2">
    <source>
        <dbReference type="Proteomes" id="UP001148737"/>
    </source>
</evidence>
<proteinExistence type="predicted"/>
<name>A0ACC1QFJ0_9HYPO</name>
<reference evidence="1" key="1">
    <citation type="submission" date="2022-07" db="EMBL/GenBank/DDBJ databases">
        <title>Genome Sequence of Lecanicillium saksenae.</title>
        <authorList>
            <person name="Buettner E."/>
        </authorList>
    </citation>
    <scope>NUCLEOTIDE SEQUENCE</scope>
    <source>
        <strain evidence="1">VT-O1</strain>
    </source>
</reference>
<organism evidence="1 2">
    <name type="scientific">Lecanicillium saksenae</name>
    <dbReference type="NCBI Taxonomy" id="468837"/>
    <lineage>
        <taxon>Eukaryota</taxon>
        <taxon>Fungi</taxon>
        <taxon>Dikarya</taxon>
        <taxon>Ascomycota</taxon>
        <taxon>Pezizomycotina</taxon>
        <taxon>Sordariomycetes</taxon>
        <taxon>Hypocreomycetidae</taxon>
        <taxon>Hypocreales</taxon>
        <taxon>Cordycipitaceae</taxon>
        <taxon>Lecanicillium</taxon>
    </lineage>
</organism>
<evidence type="ECO:0000313" key="1">
    <source>
        <dbReference type="EMBL" id="KAJ3473158.1"/>
    </source>
</evidence>
<accession>A0ACC1QFJ0</accession>
<dbReference type="EMBL" id="JANAKD010002646">
    <property type="protein sequence ID" value="KAJ3473158.1"/>
    <property type="molecule type" value="Genomic_DNA"/>
</dbReference>
<keyword evidence="2" id="KW-1185">Reference proteome</keyword>
<protein>
    <submittedName>
        <fullName evidence="1">Uncharacterized protein</fullName>
    </submittedName>
</protein>
<comment type="caution">
    <text evidence="1">The sequence shown here is derived from an EMBL/GenBank/DDBJ whole genome shotgun (WGS) entry which is preliminary data.</text>
</comment>
<sequence length="381" mass="41790">MADRGKDHWDSGDYQHSASFVPKLAGKVTQWLDLQKDDVILDIGCGDGILNLEFAKALAQGKGTIHGIDSSAAMIDAAKELCKDHPNATFEVVDGTEIEKHAALQEGTFTKAFSNAAMHWILRRESTRQSFFRAVHASLRPGGTFAFEMGGLGNVKEMAAALLAACARRHPGGLPAVVEGHYPWFFPDEAWATEALERAGFRVDKVGEGVAADQGGPGRRGRLVQAVWEHDPREPGQGGGQGGRGEGGGRGAEGGVRRRQGRGDDFAAELACVAVNRWRPTPPGGFPIVHIIKVAKKRWQTQHHITTALCEKKRRCDMVDQDQQVRSYRHLAQMPRADDALRMLKRIASAVQPIMRNHNWRVGELAEFYPNDANLLGKIQE</sequence>